<reference evidence="2" key="1">
    <citation type="journal article" date="2022" name="Mol. Ecol. Resour.">
        <title>The genomes of chicory, endive, great burdock and yacon provide insights into Asteraceae palaeo-polyploidization history and plant inulin production.</title>
        <authorList>
            <person name="Fan W."/>
            <person name="Wang S."/>
            <person name="Wang H."/>
            <person name="Wang A."/>
            <person name="Jiang F."/>
            <person name="Liu H."/>
            <person name="Zhao H."/>
            <person name="Xu D."/>
            <person name="Zhang Y."/>
        </authorList>
    </citation>
    <scope>NUCLEOTIDE SEQUENCE [LARGE SCALE GENOMIC DNA]</scope>
    <source>
        <strain evidence="2">cv. Punajuju</strain>
    </source>
</reference>
<evidence type="ECO:0000313" key="1">
    <source>
        <dbReference type="EMBL" id="KAI3709158.1"/>
    </source>
</evidence>
<accession>A0ACB9AIG5</accession>
<comment type="caution">
    <text evidence="1">The sequence shown here is derived from an EMBL/GenBank/DDBJ whole genome shotgun (WGS) entry which is preliminary data.</text>
</comment>
<reference evidence="1 2" key="2">
    <citation type="journal article" date="2022" name="Mol. Ecol. Resour.">
        <title>The genomes of chicory, endive, great burdock and yacon provide insights into Asteraceae paleo-polyploidization history and plant inulin production.</title>
        <authorList>
            <person name="Fan W."/>
            <person name="Wang S."/>
            <person name="Wang H."/>
            <person name="Wang A."/>
            <person name="Jiang F."/>
            <person name="Liu H."/>
            <person name="Zhao H."/>
            <person name="Xu D."/>
            <person name="Zhang Y."/>
        </authorList>
    </citation>
    <scope>NUCLEOTIDE SEQUENCE [LARGE SCALE GENOMIC DNA]</scope>
    <source>
        <strain evidence="2">cv. Punajuju</strain>
        <tissue evidence="1">Leaves</tissue>
    </source>
</reference>
<dbReference type="EMBL" id="CM042015">
    <property type="protein sequence ID" value="KAI3709158.1"/>
    <property type="molecule type" value="Genomic_DNA"/>
</dbReference>
<dbReference type="Proteomes" id="UP001055811">
    <property type="component" value="Linkage Group LG07"/>
</dbReference>
<gene>
    <name evidence="1" type="ORF">L2E82_38917</name>
</gene>
<protein>
    <submittedName>
        <fullName evidence="1">Uncharacterized protein</fullName>
    </submittedName>
</protein>
<organism evidence="1 2">
    <name type="scientific">Cichorium intybus</name>
    <name type="common">Chicory</name>
    <dbReference type="NCBI Taxonomy" id="13427"/>
    <lineage>
        <taxon>Eukaryota</taxon>
        <taxon>Viridiplantae</taxon>
        <taxon>Streptophyta</taxon>
        <taxon>Embryophyta</taxon>
        <taxon>Tracheophyta</taxon>
        <taxon>Spermatophyta</taxon>
        <taxon>Magnoliopsida</taxon>
        <taxon>eudicotyledons</taxon>
        <taxon>Gunneridae</taxon>
        <taxon>Pentapetalae</taxon>
        <taxon>asterids</taxon>
        <taxon>campanulids</taxon>
        <taxon>Asterales</taxon>
        <taxon>Asteraceae</taxon>
        <taxon>Cichorioideae</taxon>
        <taxon>Cichorieae</taxon>
        <taxon>Cichoriinae</taxon>
        <taxon>Cichorium</taxon>
    </lineage>
</organism>
<name>A0ACB9AIG5_CICIN</name>
<proteinExistence type="predicted"/>
<keyword evidence="2" id="KW-1185">Reference proteome</keyword>
<evidence type="ECO:0000313" key="2">
    <source>
        <dbReference type="Proteomes" id="UP001055811"/>
    </source>
</evidence>
<sequence>MVANTTLSGRQPPLLTFTASASLHHLYILGPKWNTPKKLKSPCPTLVVWVPKKDGFTEFVKVNDQSKLEGGFSIAIFCHALQLLPYNVQPIFKPFVNDKGESNGTYDQLLDHIEGQTCEAVAGDVTIRGNRAQHVDFTIPYLNSEVYVLVRGSHEWNQTLWTFLRPFTWRLWITIFAACICTGVALAFLEYREGNPKFSCPVYTQLIMVIWFPISTFFFHEGKIQNRCSKVVLVMWLSMIFIVIQIFTATLSSWLTLDQLLAKLPSSFENAGYQDGSFLKDLIIQRCNCSDKHLVPLRSVEEYKNSLSNGSVNAIVDELPYIELFLAKYGSDYMKFGPIYQEAGIAFAFPRGSALLQDISRAVINVTESKFMMDMKKKYLGFSTDDKSQPNQARPQSLDVQSFIGLFIFMGTVIIAAIVSSEISIMRRNRKVLPVISTDK</sequence>